<evidence type="ECO:0000313" key="2">
    <source>
        <dbReference type="EMBL" id="MBU3076976.1"/>
    </source>
</evidence>
<feature type="domain" description="DUF218" evidence="1">
    <location>
        <begin position="34"/>
        <end position="165"/>
    </location>
</feature>
<evidence type="ECO:0000259" key="1">
    <source>
        <dbReference type="Pfam" id="PF02698"/>
    </source>
</evidence>
<protein>
    <submittedName>
        <fullName evidence="2">YdcF family protein</fullName>
    </submittedName>
</protein>
<accession>A0ABS6BGM9</accession>
<dbReference type="Proteomes" id="UP000776276">
    <property type="component" value="Unassembled WGS sequence"/>
</dbReference>
<keyword evidence="3" id="KW-1185">Reference proteome</keyword>
<comment type="caution">
    <text evidence="2">The sequence shown here is derived from an EMBL/GenBank/DDBJ whole genome shotgun (WGS) entry which is preliminary data.</text>
</comment>
<organism evidence="2 3">
    <name type="scientific">Sphingomonas quercus</name>
    <dbReference type="NCBI Taxonomy" id="2842451"/>
    <lineage>
        <taxon>Bacteria</taxon>
        <taxon>Pseudomonadati</taxon>
        <taxon>Pseudomonadota</taxon>
        <taxon>Alphaproteobacteria</taxon>
        <taxon>Sphingomonadales</taxon>
        <taxon>Sphingomonadaceae</taxon>
        <taxon>Sphingomonas</taxon>
    </lineage>
</organism>
<proteinExistence type="predicted"/>
<gene>
    <name evidence="2" type="ORF">KOF26_03780</name>
</gene>
<dbReference type="InterPro" id="IPR003848">
    <property type="entry name" value="DUF218"/>
</dbReference>
<sequence>MIGRLLSILLLGWVAGFVLFVVTLQQPPDKLNTDAIVVLTGGSGRIERGLALLSAGRARRMLISGVDRTVRTHELAMRYPGHATSFACCVDLGREAVDTRSNAEETAAWMMARHYRSVRLVTTDWHMPRGRFELAHALHQAGAVVEIVPEPVRSEPGLSALVREYNKYLLRRAAVLAGK</sequence>
<dbReference type="Pfam" id="PF02698">
    <property type="entry name" value="DUF218"/>
    <property type="match status" value="1"/>
</dbReference>
<name>A0ABS6BGM9_9SPHN</name>
<evidence type="ECO:0000313" key="3">
    <source>
        <dbReference type="Proteomes" id="UP000776276"/>
    </source>
</evidence>
<reference evidence="2 3" key="1">
    <citation type="submission" date="2021-06" db="EMBL/GenBank/DDBJ databases">
        <title>Sphingomonas sp. XMGL2, whole genome shotgun sequencing project.</title>
        <authorList>
            <person name="Zhao G."/>
            <person name="Shen L."/>
        </authorList>
    </citation>
    <scope>NUCLEOTIDE SEQUENCE [LARGE SCALE GENOMIC DNA]</scope>
    <source>
        <strain evidence="2 3">XMGL2</strain>
    </source>
</reference>
<dbReference type="EMBL" id="JAHKRT010000002">
    <property type="protein sequence ID" value="MBU3076976.1"/>
    <property type="molecule type" value="Genomic_DNA"/>
</dbReference>
<dbReference type="CDD" id="cd06259">
    <property type="entry name" value="YdcF-like"/>
    <property type="match status" value="1"/>
</dbReference>
<dbReference type="RefSeq" id="WP_216320386.1">
    <property type="nucleotide sequence ID" value="NZ_JAHKRT010000002.1"/>
</dbReference>